<organismHost>
    <name type="scientific">Pyramimonas plurioculata</name>
    <dbReference type="NCBI Taxonomy" id="36893"/>
</organismHost>
<gene>
    <name evidence="2" type="ORF">HWQ62_00480</name>
</gene>
<dbReference type="InterPro" id="IPR038729">
    <property type="entry name" value="Rad50/SbcC_AAA"/>
</dbReference>
<evidence type="ECO:0000259" key="1">
    <source>
        <dbReference type="Pfam" id="PF13476"/>
    </source>
</evidence>
<name>A0A7M3UPC8_POV01</name>
<dbReference type="PANTHER" id="PTHR32114">
    <property type="entry name" value="ABC TRANSPORTER ABCH.3"/>
    <property type="match status" value="1"/>
</dbReference>
<dbReference type="Pfam" id="PF13476">
    <property type="entry name" value="AAA_23"/>
    <property type="match status" value="1"/>
</dbReference>
<evidence type="ECO:0000313" key="2">
    <source>
        <dbReference type="EMBL" id="QOI90611.1"/>
    </source>
</evidence>
<feature type="domain" description="Rad50/SbcC-type AAA" evidence="1">
    <location>
        <begin position="439"/>
        <end position="640"/>
    </location>
</feature>
<dbReference type="GO" id="GO:0006302">
    <property type="term" value="P:double-strand break repair"/>
    <property type="evidence" value="ECO:0007669"/>
    <property type="project" value="InterPro"/>
</dbReference>
<dbReference type="Gene3D" id="3.60.21.10">
    <property type="match status" value="1"/>
</dbReference>
<protein>
    <recommendedName>
        <fullName evidence="1">Rad50/SbcC-type AAA domain-containing protein</fullName>
    </recommendedName>
</protein>
<dbReference type="SUPFAM" id="SSF56300">
    <property type="entry name" value="Metallo-dependent phosphatases"/>
    <property type="match status" value="1"/>
</dbReference>
<dbReference type="InterPro" id="IPR027417">
    <property type="entry name" value="P-loop_NTPase"/>
</dbReference>
<dbReference type="GO" id="GO:0016887">
    <property type="term" value="F:ATP hydrolysis activity"/>
    <property type="evidence" value="ECO:0007669"/>
    <property type="project" value="InterPro"/>
</dbReference>
<dbReference type="SUPFAM" id="SSF52540">
    <property type="entry name" value="P-loop containing nucleoside triphosphate hydrolases"/>
    <property type="match status" value="1"/>
</dbReference>
<dbReference type="Gene3D" id="3.40.50.300">
    <property type="entry name" value="P-loop containing nucleotide triphosphate hydrolases"/>
    <property type="match status" value="2"/>
</dbReference>
<dbReference type="InterPro" id="IPR029052">
    <property type="entry name" value="Metallo-depent_PP-like"/>
</dbReference>
<proteinExistence type="predicted"/>
<sequence length="1193" mass="138803">MISKVFHLADLHIRKGNFTESRFIEYNTVFNNTVTDIKRLYVKDESICVICGDIFHHKLQISSHGIVLFYNVIHSIADLMPVIIIQGNHDLIQENDDENNDLIKALLDSHKHSNIHYYDKTSTFDFDNIHFGLVSIRDMLDKNTSCGLVEELPHFPTTDSKKLNIALSHATVQNALLHNYTKTTSGVPLEWFKDYDALLLGDIHLQAVKYNKKHDLYYGYPGSLVQQDFGESIFNHGFLVWNIDENNKITTIDKFHVFNPVARTCIKLMNDEPHINAKNYIPFDEFILMDDKPNDLHIRLYCKNNSYQIRDSIYQKLSQHNMNAHIDIVSANVLSNQITQDGLLNVDLESLNSSNTIIEFFKLYGNKEILNKNEQWEIYFNNISNILFNQYESLPEKIQNKLLDKNNKLNKCIENVPSTFKHKQNSLRITKISFDWILAFGQDNVFKFENDQICLINAPNGYGKTAFYECICIGLFGEPIPSRYNKASAVSILNKKKPYNVENSNIVIDFTVNDTPYTIKRVFYEYNKKEDKNRIQTKVAELYENGKLIKANARLINAWVQDNICSISDFLLSTMITQNFDNDFFKLKVADQIALLDNVLHMDKINNICNIFKDSKKEYKDIKNHIDTYIDALKPSTDFNPDEYDTMVSTRQNNSNKLQAYKTDFEPLMPLDTKSFKLLDNLVKPHESLEYLLKENKELTKQLNILNIDTQNQQFEMLDLTIEQFIKDEFVGKPSNNVSFDKTIPIKELIMQLRKTHDACEYIQLNISNMLSNKPTVITETIDEYNLFKTKLSKLKKKSKNVDTVIPEEPPDIEIDENDLNKLLMKKDNEELITIIQQSKHKSADGFVINHDCWACRKNFSSSDSVDAQNIIDYRAHANAIQKWNQYNKNKKLIDDLKDMETMEDNWNALVPQIVQYNKWLDNYNDYNNQLVLTKQTITDKQFILQETYNYQIKNNKALDIQDKLNKCLDKMKYFKNEKLKLQIKIQKCEQVEKDLLIKITTADISKNKQTEYLNNKVLLEEMITFVTNKIELFAHFMDTFKKYKSWVYNDKLLPSIINRTNILIDHIFKSRQLEVKFTFVDDNVLFTVIDEGNEISMEKLSGAQSFAVSLSFRLALSSTGISKFRCNQLFIDEGFCSFDQNNLVNVPELIVNLKNLFGEIILVTHLQEIKKCADTVVNISRCDGVSKIMKLS</sequence>
<dbReference type="EMBL" id="MT663542">
    <property type="protein sequence ID" value="QOI90611.1"/>
    <property type="molecule type" value="Genomic_DNA"/>
</dbReference>
<reference evidence="2" key="1">
    <citation type="submission" date="2020-06" db="EMBL/GenBank/DDBJ databases">
        <title>Lateral gene transfer of anion-conducting channel rhodopsins between green algae and giant viruses.</title>
        <authorList>
            <person name="Rozenberg A."/>
            <person name="Oppermann J."/>
            <person name="Wietek J."/>
            <person name="Fernandez Lahore R.G."/>
            <person name="Sandaa R.-A."/>
            <person name="Bratbak G."/>
            <person name="Hegemann P."/>
            <person name="Beja O."/>
        </authorList>
    </citation>
    <scope>NUCLEOTIDE SEQUENCE</scope>
    <source>
        <strain evidence="2">01B</strain>
    </source>
</reference>
<accession>A0A7M3UPC8</accession>
<dbReference type="PANTHER" id="PTHR32114:SF2">
    <property type="entry name" value="ABC TRANSPORTER ABCH.3"/>
    <property type="match status" value="1"/>
</dbReference>
<organism evidence="2">
    <name type="scientific">Pyramimonas orientalis virus</name>
    <name type="common">PoV01</name>
    <dbReference type="NCBI Taxonomy" id="455367"/>
    <lineage>
        <taxon>Viruses</taxon>
        <taxon>Varidnaviria</taxon>
        <taxon>Bamfordvirae</taxon>
        <taxon>Nucleocytoviricota</taxon>
        <taxon>Megaviricetes</taxon>
        <taxon>Imitervirales</taxon>
        <taxon>Allomimiviridae</taxon>
        <taxon>Heliosvirus</taxon>
        <taxon>Heliosvirus raunefjordenense</taxon>
    </lineage>
</organism>